<sequence>MDNRSTDDNLLIPRSIIIDKNATPGNSSPSTFEY</sequence>
<name>A0A0B0P531_GOSAR</name>
<accession>A0A0B0P531</accession>
<reference evidence="2" key="1">
    <citation type="submission" date="2014-09" db="EMBL/GenBank/DDBJ databases">
        <authorList>
            <person name="Mudge J."/>
            <person name="Ramaraj T."/>
            <person name="Lindquist I.E."/>
            <person name="Bharti A.K."/>
            <person name="Sundararajan A."/>
            <person name="Cameron C.T."/>
            <person name="Woodward J.E."/>
            <person name="May G.D."/>
            <person name="Brubaker C."/>
            <person name="Broadhvest J."/>
            <person name="Wilkins T.A."/>
        </authorList>
    </citation>
    <scope>NUCLEOTIDE SEQUENCE</scope>
    <source>
        <strain evidence="2">cv. AKA8401</strain>
    </source>
</reference>
<protein>
    <submittedName>
        <fullName evidence="1">Uncharacterized protein</fullName>
    </submittedName>
</protein>
<evidence type="ECO:0000313" key="1">
    <source>
        <dbReference type="EMBL" id="KHG21793.1"/>
    </source>
</evidence>
<dbReference type="Proteomes" id="UP000032142">
    <property type="component" value="Unassembled WGS sequence"/>
</dbReference>
<dbReference type="EMBL" id="KN419640">
    <property type="protein sequence ID" value="KHG21793.1"/>
    <property type="molecule type" value="Genomic_DNA"/>
</dbReference>
<proteinExistence type="predicted"/>
<evidence type="ECO:0000313" key="2">
    <source>
        <dbReference type="Proteomes" id="UP000032142"/>
    </source>
</evidence>
<dbReference type="AlphaFoldDB" id="A0A0B0P531"/>
<gene>
    <name evidence="1" type="ORF">F383_04117</name>
</gene>
<keyword evidence="2" id="KW-1185">Reference proteome</keyword>
<organism evidence="1 2">
    <name type="scientific">Gossypium arboreum</name>
    <name type="common">Tree cotton</name>
    <name type="synonym">Gossypium nanking</name>
    <dbReference type="NCBI Taxonomy" id="29729"/>
    <lineage>
        <taxon>Eukaryota</taxon>
        <taxon>Viridiplantae</taxon>
        <taxon>Streptophyta</taxon>
        <taxon>Embryophyta</taxon>
        <taxon>Tracheophyta</taxon>
        <taxon>Spermatophyta</taxon>
        <taxon>Magnoliopsida</taxon>
        <taxon>eudicotyledons</taxon>
        <taxon>Gunneridae</taxon>
        <taxon>Pentapetalae</taxon>
        <taxon>rosids</taxon>
        <taxon>malvids</taxon>
        <taxon>Malvales</taxon>
        <taxon>Malvaceae</taxon>
        <taxon>Malvoideae</taxon>
        <taxon>Gossypium</taxon>
    </lineage>
</organism>